<dbReference type="AlphaFoldDB" id="A0A915L5L4"/>
<proteinExistence type="predicted"/>
<accession>A0A915L5L4</accession>
<protein>
    <submittedName>
        <fullName evidence="2">Uncharacterized protein</fullName>
    </submittedName>
</protein>
<organism evidence="1 2">
    <name type="scientific">Romanomermis culicivorax</name>
    <name type="common">Nematode worm</name>
    <dbReference type="NCBI Taxonomy" id="13658"/>
    <lineage>
        <taxon>Eukaryota</taxon>
        <taxon>Metazoa</taxon>
        <taxon>Ecdysozoa</taxon>
        <taxon>Nematoda</taxon>
        <taxon>Enoplea</taxon>
        <taxon>Dorylaimia</taxon>
        <taxon>Mermithida</taxon>
        <taxon>Mermithoidea</taxon>
        <taxon>Mermithidae</taxon>
        <taxon>Romanomermis</taxon>
    </lineage>
</organism>
<reference evidence="2" key="1">
    <citation type="submission" date="2022-11" db="UniProtKB">
        <authorList>
            <consortium name="WormBaseParasite"/>
        </authorList>
    </citation>
    <scope>IDENTIFICATION</scope>
</reference>
<name>A0A915L5L4_ROMCU</name>
<dbReference type="WBParaSite" id="nRc.2.0.1.t46324-RA">
    <property type="protein sequence ID" value="nRc.2.0.1.t46324-RA"/>
    <property type="gene ID" value="nRc.2.0.1.g46324"/>
</dbReference>
<dbReference type="Proteomes" id="UP000887565">
    <property type="component" value="Unplaced"/>
</dbReference>
<evidence type="ECO:0000313" key="1">
    <source>
        <dbReference type="Proteomes" id="UP000887565"/>
    </source>
</evidence>
<keyword evidence="1" id="KW-1185">Reference proteome</keyword>
<evidence type="ECO:0000313" key="2">
    <source>
        <dbReference type="WBParaSite" id="nRc.2.0.1.t46324-RA"/>
    </source>
</evidence>
<sequence length="134" mass="14712">MPHELDEPDTRERAVFQQQPPYLPAQHHRLSKSLFVPGASVYVSLANNGLSAQAHYRGTTRPPNLGIDVEPAEEELLDMPIFDLNIAKLPQSTDVSALPTLAATADLTATTAQIIHFLKLMLDDISTLMPVPMD</sequence>